<evidence type="ECO:0000313" key="12">
    <source>
        <dbReference type="Proteomes" id="UP000663722"/>
    </source>
</evidence>
<evidence type="ECO:0000313" key="11">
    <source>
        <dbReference type="EMBL" id="QTA93226.1"/>
    </source>
</evidence>
<keyword evidence="8" id="KW-1133">Transmembrane helix</keyword>
<dbReference type="GO" id="GO:0015628">
    <property type="term" value="P:protein secretion by the type II secretion system"/>
    <property type="evidence" value="ECO:0007669"/>
    <property type="project" value="InterPro"/>
</dbReference>
<sequence>MSKKILGLDIRQDAVAAVLVKSGIKGNWIESYARVPTDQKEIETSLPAALETITRQIDTAGSLCVASFPGDQVCYRNIQIPFRDQKKIRQVLPFELEPTLPFPIEDVTTDFHIINLPDSKDHTNIITATVEKTKLKLYLNTLVSLKMEPEIVTVGGYATALCLAKFANIPEDCLFMDIDTDKCSVFVIISGQIYLIRSFPINSNAGRTESLCIEVQRTLAAFEEIFPLNLNYQPNEIHIAGYGTDTDFTSGFEPEAERILGIPVRRADIVKDTGTIIRMRSSASSPEMNWEQEQKASGQMDNAYALALLETEGLNSLNFRRGEFAPKKQWAEHKSSIIKTGILASLMLILLFCNMMTDSYSLEKKVAELDRQIINIFKTTFPDVKRIIDPLSQMQVAIQEVKKTAALPGGTENIRTTDILNEISKRIPQETDVEFKRLVIGENNILISGDTDTYNAVDDIKNKLEQADIFKEVTITSSTIAKGGNRVRFKLKVDL</sequence>
<keyword evidence="12" id="KW-1185">Reference proteome</keyword>
<keyword evidence="3" id="KW-0813">Transport</keyword>
<dbReference type="PANTHER" id="PTHR32432:SF3">
    <property type="entry name" value="ETHANOLAMINE UTILIZATION PROTEIN EUTJ"/>
    <property type="match status" value="1"/>
</dbReference>
<evidence type="ECO:0000256" key="8">
    <source>
        <dbReference type="ARBA" id="ARBA00022989"/>
    </source>
</evidence>
<evidence type="ECO:0000256" key="1">
    <source>
        <dbReference type="ARBA" id="ARBA00004533"/>
    </source>
</evidence>
<proteinExistence type="inferred from homology"/>
<dbReference type="Pfam" id="PF11104">
    <property type="entry name" value="PilM_2"/>
    <property type="match status" value="1"/>
</dbReference>
<evidence type="ECO:0000256" key="3">
    <source>
        <dbReference type="ARBA" id="ARBA00022448"/>
    </source>
</evidence>
<dbReference type="Pfam" id="PF12693">
    <property type="entry name" value="GspL_C"/>
    <property type="match status" value="1"/>
</dbReference>
<name>A0A975BWU8_9BACT</name>
<reference evidence="11" key="1">
    <citation type="journal article" date="2021" name="Microb. Physiol.">
        <title>Proteogenomic Insights into the Physiology of Marine, Sulfate-Reducing, Filamentous Desulfonema limicola and Desulfonema magnum.</title>
        <authorList>
            <person name="Schnaars V."/>
            <person name="Wohlbrand L."/>
            <person name="Scheve S."/>
            <person name="Hinrichs C."/>
            <person name="Reinhardt R."/>
            <person name="Rabus R."/>
        </authorList>
    </citation>
    <scope>NUCLEOTIDE SEQUENCE</scope>
    <source>
        <strain evidence="11">4be13</strain>
    </source>
</reference>
<dbReference type="InterPro" id="IPR050696">
    <property type="entry name" value="FtsA/MreB"/>
</dbReference>
<dbReference type="AlphaFoldDB" id="A0A975BWU8"/>
<keyword evidence="4" id="KW-1003">Cell membrane</keyword>
<organism evidence="11 12">
    <name type="scientific">Desulfonema magnum</name>
    <dbReference type="NCBI Taxonomy" id="45655"/>
    <lineage>
        <taxon>Bacteria</taxon>
        <taxon>Pseudomonadati</taxon>
        <taxon>Thermodesulfobacteriota</taxon>
        <taxon>Desulfobacteria</taxon>
        <taxon>Desulfobacterales</taxon>
        <taxon>Desulfococcaceae</taxon>
        <taxon>Desulfonema</taxon>
    </lineage>
</organism>
<dbReference type="NCBIfam" id="TIGR01709">
    <property type="entry name" value="typeII_sec_gspL"/>
    <property type="match status" value="1"/>
</dbReference>
<feature type="domain" description="GspL periplasmic" evidence="10">
    <location>
        <begin position="341"/>
        <end position="466"/>
    </location>
</feature>
<evidence type="ECO:0000256" key="4">
    <source>
        <dbReference type="ARBA" id="ARBA00022475"/>
    </source>
</evidence>
<dbReference type="SUPFAM" id="SSF53067">
    <property type="entry name" value="Actin-like ATPase domain"/>
    <property type="match status" value="1"/>
</dbReference>
<dbReference type="GO" id="GO:0005886">
    <property type="term" value="C:plasma membrane"/>
    <property type="evidence" value="ECO:0007669"/>
    <property type="project" value="UniProtKB-SubCell"/>
</dbReference>
<dbReference type="Gene3D" id="3.30.420.380">
    <property type="match status" value="1"/>
</dbReference>
<dbReference type="EMBL" id="CP061800">
    <property type="protein sequence ID" value="QTA93226.1"/>
    <property type="molecule type" value="Genomic_DNA"/>
</dbReference>
<gene>
    <name evidence="11" type="ORF">dnm_093270</name>
</gene>
<dbReference type="GO" id="GO:0009276">
    <property type="term" value="C:Gram-negative-bacterium-type cell wall"/>
    <property type="evidence" value="ECO:0007669"/>
    <property type="project" value="InterPro"/>
</dbReference>
<evidence type="ECO:0000259" key="10">
    <source>
        <dbReference type="Pfam" id="PF12693"/>
    </source>
</evidence>
<keyword evidence="7" id="KW-0653">Protein transport</keyword>
<evidence type="ECO:0000256" key="5">
    <source>
        <dbReference type="ARBA" id="ARBA00022519"/>
    </source>
</evidence>
<dbReference type="KEGG" id="dmm:dnm_093270"/>
<protein>
    <submittedName>
        <fullName evidence="11">Pilus assembly protein domain-containing protein</fullName>
    </submittedName>
</protein>
<keyword evidence="5" id="KW-0997">Cell inner membrane</keyword>
<comment type="subcellular location">
    <subcellularLocation>
        <location evidence="1">Cell inner membrane</location>
    </subcellularLocation>
</comment>
<evidence type="ECO:0000256" key="7">
    <source>
        <dbReference type="ARBA" id="ARBA00022927"/>
    </source>
</evidence>
<evidence type="ECO:0000256" key="2">
    <source>
        <dbReference type="ARBA" id="ARBA00005318"/>
    </source>
</evidence>
<keyword evidence="6" id="KW-0812">Transmembrane</keyword>
<keyword evidence="9" id="KW-0472">Membrane</keyword>
<dbReference type="Proteomes" id="UP000663722">
    <property type="component" value="Chromosome"/>
</dbReference>
<dbReference type="PANTHER" id="PTHR32432">
    <property type="entry name" value="CELL DIVISION PROTEIN FTSA-RELATED"/>
    <property type="match status" value="1"/>
</dbReference>
<accession>A0A975BWU8</accession>
<evidence type="ECO:0000256" key="9">
    <source>
        <dbReference type="ARBA" id="ARBA00023136"/>
    </source>
</evidence>
<comment type="similarity">
    <text evidence="2">Belongs to the GSP L family.</text>
</comment>
<dbReference type="InterPro" id="IPR005883">
    <property type="entry name" value="PilM"/>
</dbReference>
<evidence type="ECO:0000256" key="6">
    <source>
        <dbReference type="ARBA" id="ARBA00022692"/>
    </source>
</evidence>
<dbReference type="GO" id="GO:0015627">
    <property type="term" value="C:type II protein secretion system complex"/>
    <property type="evidence" value="ECO:0007669"/>
    <property type="project" value="InterPro"/>
</dbReference>
<dbReference type="InterPro" id="IPR007812">
    <property type="entry name" value="T2SS_protein-GspL"/>
</dbReference>
<dbReference type="RefSeq" id="WP_207680264.1">
    <property type="nucleotide sequence ID" value="NZ_CP061800.1"/>
</dbReference>
<dbReference type="InterPro" id="IPR025691">
    <property type="entry name" value="GspL_pp_dom"/>
</dbReference>
<dbReference type="InterPro" id="IPR043129">
    <property type="entry name" value="ATPase_NBD"/>
</dbReference>